<feature type="region of interest" description="Disordered" evidence="1">
    <location>
        <begin position="128"/>
        <end position="187"/>
    </location>
</feature>
<evidence type="ECO:0000313" key="3">
    <source>
        <dbReference type="EnsemblPlants" id="PGSC0003DMT400096966"/>
    </source>
</evidence>
<dbReference type="InterPro" id="IPR046796">
    <property type="entry name" value="Transposase_32_dom"/>
</dbReference>
<evidence type="ECO:0000259" key="2">
    <source>
        <dbReference type="Pfam" id="PF20167"/>
    </source>
</evidence>
<sequence>MLKQLSIKVPLIEALEQMSVYAKFMKDMVTKKRVESGIEVQIEERLGVEALAAMMMNFNSDGIEEYDELVAALDSSKIILSVLLVSLDTNNFSTGLMAPKKLVTYTKMGKSKFVAPSFRLIDEDNDVETDSAYIPPNTRTSPTAPRVTRGTPESSDDNEQATSSDEDSSSQSVPRPHNDDPTPVADEQIRWCVEGQWKIYRDAKMKNDKEKMGRLITEESRVLTGSLHTVPDIHLLFKFHKFDWMSRDLGTYSEEIVRELYASYAATLRGSIDSRSKPTAQDPITSTMVRGFPLDIPHTTISRFLYGPGPDHTWALNTAEFDYRRDVVRSGAFTRNVEQREATLLWLARHIAADGERVEWVSSPRLGSKADDQLTWDRAFIGAAIVAGLEIDFARMLLAEIHERAFKTMTTYPFPCLIFQFCRDSGVLLWHCDRLIHLKRTLDIGLIWDEINVAAPRRGP</sequence>
<name>M1DZM0_SOLTU</name>
<dbReference type="PaxDb" id="4113-PGSC0003DMT400096966"/>
<dbReference type="AlphaFoldDB" id="M1DZM0"/>
<dbReference type="Proteomes" id="UP000011115">
    <property type="component" value="Unassembled WGS sequence"/>
</dbReference>
<feature type="domain" description="Putative plant transposon protein" evidence="2">
    <location>
        <begin position="239"/>
        <end position="427"/>
    </location>
</feature>
<dbReference type="Pfam" id="PF20167">
    <property type="entry name" value="Transposase_32"/>
    <property type="match status" value="1"/>
</dbReference>
<evidence type="ECO:0000313" key="4">
    <source>
        <dbReference type="Proteomes" id="UP000011115"/>
    </source>
</evidence>
<organism evidence="3 4">
    <name type="scientific">Solanum tuberosum</name>
    <name type="common">Potato</name>
    <dbReference type="NCBI Taxonomy" id="4113"/>
    <lineage>
        <taxon>Eukaryota</taxon>
        <taxon>Viridiplantae</taxon>
        <taxon>Streptophyta</taxon>
        <taxon>Embryophyta</taxon>
        <taxon>Tracheophyta</taxon>
        <taxon>Spermatophyta</taxon>
        <taxon>Magnoliopsida</taxon>
        <taxon>eudicotyledons</taxon>
        <taxon>Gunneridae</taxon>
        <taxon>Pentapetalae</taxon>
        <taxon>asterids</taxon>
        <taxon>lamiids</taxon>
        <taxon>Solanales</taxon>
        <taxon>Solanaceae</taxon>
        <taxon>Solanoideae</taxon>
        <taxon>Solaneae</taxon>
        <taxon>Solanum</taxon>
    </lineage>
</organism>
<protein>
    <submittedName>
        <fullName evidence="3">Integrase core domain containing protein</fullName>
    </submittedName>
</protein>
<dbReference type="Gramene" id="PGSC0003DMT400096966">
    <property type="protein sequence ID" value="PGSC0003DMT400096966"/>
    <property type="gene ID" value="PGSC0003DMG400046537"/>
</dbReference>
<dbReference type="InParanoid" id="M1DZM0"/>
<accession>M1DZM0</accession>
<reference evidence="3" key="2">
    <citation type="submission" date="2015-06" db="UniProtKB">
        <authorList>
            <consortium name="EnsemblPlants"/>
        </authorList>
    </citation>
    <scope>IDENTIFICATION</scope>
    <source>
        <strain evidence="3">DM1-3 516 R44</strain>
    </source>
</reference>
<proteinExistence type="predicted"/>
<dbReference type="EnsemblPlants" id="PGSC0003DMT400096966">
    <property type="protein sequence ID" value="PGSC0003DMT400096966"/>
    <property type="gene ID" value="PGSC0003DMG400046537"/>
</dbReference>
<evidence type="ECO:0000256" key="1">
    <source>
        <dbReference type="SAM" id="MobiDB-lite"/>
    </source>
</evidence>
<reference evidence="4" key="1">
    <citation type="journal article" date="2011" name="Nature">
        <title>Genome sequence and analysis of the tuber crop potato.</title>
        <authorList>
            <consortium name="The Potato Genome Sequencing Consortium"/>
        </authorList>
    </citation>
    <scope>NUCLEOTIDE SEQUENCE [LARGE SCALE GENOMIC DNA]</scope>
    <source>
        <strain evidence="4">cv. DM1-3 516 R44</strain>
    </source>
</reference>
<dbReference type="HOGENOM" id="CLU_028647_1_0_1"/>
<keyword evidence="4" id="KW-1185">Reference proteome</keyword>
<feature type="compositionally biased region" description="Acidic residues" evidence="1">
    <location>
        <begin position="154"/>
        <end position="168"/>
    </location>
</feature>